<dbReference type="Gene3D" id="2.40.70.10">
    <property type="entry name" value="Acid Proteases"/>
    <property type="match status" value="1"/>
</dbReference>
<evidence type="ECO:0000313" key="2">
    <source>
        <dbReference type="Proteomes" id="UP000826271"/>
    </source>
</evidence>
<dbReference type="Proteomes" id="UP000826271">
    <property type="component" value="Unassembled WGS sequence"/>
</dbReference>
<dbReference type="InterPro" id="IPR016197">
    <property type="entry name" value="Chromo-like_dom_sf"/>
</dbReference>
<organism evidence="1 2">
    <name type="scientific">Buddleja alternifolia</name>
    <dbReference type="NCBI Taxonomy" id="168488"/>
    <lineage>
        <taxon>Eukaryota</taxon>
        <taxon>Viridiplantae</taxon>
        <taxon>Streptophyta</taxon>
        <taxon>Embryophyta</taxon>
        <taxon>Tracheophyta</taxon>
        <taxon>Spermatophyta</taxon>
        <taxon>Magnoliopsida</taxon>
        <taxon>eudicotyledons</taxon>
        <taxon>Gunneridae</taxon>
        <taxon>Pentapetalae</taxon>
        <taxon>asterids</taxon>
        <taxon>lamiids</taxon>
        <taxon>Lamiales</taxon>
        <taxon>Scrophulariaceae</taxon>
        <taxon>Buddlejeae</taxon>
        <taxon>Buddleja</taxon>
    </lineage>
</organism>
<dbReference type="CDD" id="cd00303">
    <property type="entry name" value="retropepsin_like"/>
    <property type="match status" value="1"/>
</dbReference>
<protein>
    <submittedName>
        <fullName evidence="1">Uncharacterized protein</fullName>
    </submittedName>
</protein>
<name>A0AAV6WYP3_9LAMI</name>
<dbReference type="InterPro" id="IPR021109">
    <property type="entry name" value="Peptidase_aspartic_dom_sf"/>
</dbReference>
<sequence>MRARREKNLCYNCDEVFVPGHRCKLRQVYMIMSQEEEEAYTVDAVDPDPPTKELLSEDMTISINAISGNSDLNTLRIKGLVKHSSIQILIDSRSTHCFLDETVATNLGCHVEFTNLMLISVADGNKMVSRTVCPDFTWEIQGTKFTYPMRIIKLGGCDVVLGGDWLRNHSPVEFDYQKMKLTICKNGKKLIMKAITESAELQLLSECNATTLVIPTWIQEVQNSYSTDSTLQIVVQDKLLNPSSHPDYSFASGILRLQGKICIGNDPNLKIKIIQALHNSSVGGYSDKHFPVTTLPHLDDNGNFRVFPAAILARRLIPRNHHPIPQVLIQWNHSSPEQATWEDYSYMSATFPCFDPCGQGSQKQGSNAMFISGRLTINHNPSTQTKESRQIKGSINKLGEINYPNDNVQRKEGDYQELTRVYEGDVVLTEEVKISDGHDKTEMDGADGRALQQALLMKESGENNQKFSTFKGANIEATRGEKKDIQYFAANFIRF</sequence>
<dbReference type="EMBL" id="WHWC01000012">
    <property type="protein sequence ID" value="KAG8372812.1"/>
    <property type="molecule type" value="Genomic_DNA"/>
</dbReference>
<dbReference type="Pfam" id="PF08284">
    <property type="entry name" value="RVP_2"/>
    <property type="match status" value="1"/>
</dbReference>
<keyword evidence="2" id="KW-1185">Reference proteome</keyword>
<dbReference type="SUPFAM" id="SSF54160">
    <property type="entry name" value="Chromo domain-like"/>
    <property type="match status" value="1"/>
</dbReference>
<dbReference type="SUPFAM" id="SSF50630">
    <property type="entry name" value="Acid proteases"/>
    <property type="match status" value="1"/>
</dbReference>
<accession>A0AAV6WYP3</accession>
<dbReference type="AlphaFoldDB" id="A0AAV6WYP3"/>
<comment type="caution">
    <text evidence="1">The sequence shown here is derived from an EMBL/GenBank/DDBJ whole genome shotgun (WGS) entry which is preliminary data.</text>
</comment>
<reference evidence="1" key="1">
    <citation type="submission" date="2019-10" db="EMBL/GenBank/DDBJ databases">
        <authorList>
            <person name="Zhang R."/>
            <person name="Pan Y."/>
            <person name="Wang J."/>
            <person name="Ma R."/>
            <person name="Yu S."/>
        </authorList>
    </citation>
    <scope>NUCLEOTIDE SEQUENCE</scope>
    <source>
        <strain evidence="1">LA-IB0</strain>
        <tissue evidence="1">Leaf</tissue>
    </source>
</reference>
<gene>
    <name evidence="1" type="ORF">BUALT_Bualt12G0106000</name>
</gene>
<proteinExistence type="predicted"/>
<evidence type="ECO:0000313" key="1">
    <source>
        <dbReference type="EMBL" id="KAG8372812.1"/>
    </source>
</evidence>